<dbReference type="OrthoDB" id="2407027at2759"/>
<name>A0A2I1HGK4_9GLOM</name>
<evidence type="ECO:0000313" key="2">
    <source>
        <dbReference type="EMBL" id="PKY58009.1"/>
    </source>
</evidence>
<reference evidence="2 3" key="1">
    <citation type="submission" date="2015-10" db="EMBL/GenBank/DDBJ databases">
        <title>Genome analyses suggest a sexual origin of heterokaryosis in a supposedly ancient asexual fungus.</title>
        <authorList>
            <person name="Ropars J."/>
            <person name="Sedzielewska K."/>
            <person name="Noel J."/>
            <person name="Charron P."/>
            <person name="Farinelli L."/>
            <person name="Marton T."/>
            <person name="Kruger M."/>
            <person name="Pelin A."/>
            <person name="Brachmann A."/>
            <person name="Corradi N."/>
        </authorList>
    </citation>
    <scope>NUCLEOTIDE SEQUENCE [LARGE SCALE GENOMIC DNA]</scope>
    <source>
        <strain evidence="2 3">A4</strain>
    </source>
</reference>
<sequence>MQPLNTSPDMDTNGAPSSDQSLDPTPTFSISRQDFQAAAAPNAAFESLIKFPTNKELINAVNNHFLEVYESYTGKARMTGSGDAKRLVIHFQTQEARDLCVGSHYSEFSDLVFHAHDPRQL</sequence>
<comment type="caution">
    <text evidence="2">The sequence shown here is derived from an EMBL/GenBank/DDBJ whole genome shotgun (WGS) entry which is preliminary data.</text>
</comment>
<feature type="region of interest" description="Disordered" evidence="1">
    <location>
        <begin position="1"/>
        <end position="30"/>
    </location>
</feature>
<gene>
    <name evidence="2" type="ORF">RhiirA4_479540</name>
</gene>
<organism evidence="2 3">
    <name type="scientific">Rhizophagus irregularis</name>
    <dbReference type="NCBI Taxonomy" id="588596"/>
    <lineage>
        <taxon>Eukaryota</taxon>
        <taxon>Fungi</taxon>
        <taxon>Fungi incertae sedis</taxon>
        <taxon>Mucoromycota</taxon>
        <taxon>Glomeromycotina</taxon>
        <taxon>Glomeromycetes</taxon>
        <taxon>Glomerales</taxon>
        <taxon>Glomeraceae</taxon>
        <taxon>Rhizophagus</taxon>
    </lineage>
</organism>
<dbReference type="AlphaFoldDB" id="A0A2I1HGK4"/>
<keyword evidence="3" id="KW-1185">Reference proteome</keyword>
<dbReference type="EMBL" id="LLXI01002804">
    <property type="protein sequence ID" value="PKY58009.1"/>
    <property type="molecule type" value="Genomic_DNA"/>
</dbReference>
<proteinExistence type="predicted"/>
<dbReference type="VEuPathDB" id="FungiDB:RhiirA1_450077"/>
<protein>
    <submittedName>
        <fullName evidence="2">Uncharacterized protein</fullName>
    </submittedName>
</protein>
<dbReference type="Proteomes" id="UP000234323">
    <property type="component" value="Unassembled WGS sequence"/>
</dbReference>
<accession>A0A2I1HGK4</accession>
<evidence type="ECO:0000256" key="1">
    <source>
        <dbReference type="SAM" id="MobiDB-lite"/>
    </source>
</evidence>
<evidence type="ECO:0000313" key="3">
    <source>
        <dbReference type="Proteomes" id="UP000234323"/>
    </source>
</evidence>